<name>A0A804I395_MUSAM</name>
<organism evidence="2 3">
    <name type="scientific">Musa acuminata subsp. malaccensis</name>
    <name type="common">Wild banana</name>
    <name type="synonym">Musa malaccensis</name>
    <dbReference type="NCBI Taxonomy" id="214687"/>
    <lineage>
        <taxon>Eukaryota</taxon>
        <taxon>Viridiplantae</taxon>
        <taxon>Streptophyta</taxon>
        <taxon>Embryophyta</taxon>
        <taxon>Tracheophyta</taxon>
        <taxon>Spermatophyta</taxon>
        <taxon>Magnoliopsida</taxon>
        <taxon>Liliopsida</taxon>
        <taxon>Zingiberales</taxon>
        <taxon>Musaceae</taxon>
        <taxon>Musa</taxon>
    </lineage>
</organism>
<dbReference type="Gramene" id="Ma02_t15800.1">
    <property type="protein sequence ID" value="Ma02_p15800.1"/>
    <property type="gene ID" value="Ma02_g15800"/>
</dbReference>
<evidence type="ECO:0000313" key="3">
    <source>
        <dbReference type="Proteomes" id="UP000012960"/>
    </source>
</evidence>
<dbReference type="AlphaFoldDB" id="A0A804I395"/>
<keyword evidence="3" id="KW-1185">Reference proteome</keyword>
<dbReference type="InParanoid" id="A0A804I395"/>
<proteinExistence type="predicted"/>
<accession>A0A804I395</accession>
<sequence length="61" mass="6638">MSCSNLTAMWASPKTCDLDHLSSRSFLAPPDSSRPRPRRPRSPACRLPPLRTAVSATTSTP</sequence>
<dbReference type="EnsemblPlants" id="Ma02_t15800.1">
    <property type="protein sequence ID" value="Ma02_p15800.1"/>
    <property type="gene ID" value="Ma02_g15800"/>
</dbReference>
<evidence type="ECO:0000313" key="2">
    <source>
        <dbReference type="EnsemblPlants" id="Ma02_p15800.1"/>
    </source>
</evidence>
<evidence type="ECO:0000256" key="1">
    <source>
        <dbReference type="SAM" id="MobiDB-lite"/>
    </source>
</evidence>
<feature type="compositionally biased region" description="Low complexity" evidence="1">
    <location>
        <begin position="42"/>
        <end position="51"/>
    </location>
</feature>
<feature type="region of interest" description="Disordered" evidence="1">
    <location>
        <begin position="21"/>
        <end position="61"/>
    </location>
</feature>
<dbReference type="Proteomes" id="UP000012960">
    <property type="component" value="Unplaced"/>
</dbReference>
<reference evidence="2" key="1">
    <citation type="submission" date="2021-05" db="UniProtKB">
        <authorList>
            <consortium name="EnsemblPlants"/>
        </authorList>
    </citation>
    <scope>IDENTIFICATION</scope>
    <source>
        <strain evidence="2">subsp. malaccensis</strain>
    </source>
</reference>
<protein>
    <submittedName>
        <fullName evidence="2">Uncharacterized protein</fullName>
    </submittedName>
</protein>